<evidence type="ECO:0000256" key="2">
    <source>
        <dbReference type="SAM" id="SignalP"/>
    </source>
</evidence>
<dbReference type="InParanoid" id="G3H5V6"/>
<keyword evidence="2" id="KW-0732">Signal</keyword>
<evidence type="ECO:0000256" key="1">
    <source>
        <dbReference type="SAM" id="MobiDB-lite"/>
    </source>
</evidence>
<proteinExistence type="predicted"/>
<evidence type="ECO:0000313" key="4">
    <source>
        <dbReference type="Proteomes" id="UP000001075"/>
    </source>
</evidence>
<organism evidence="3 4">
    <name type="scientific">Cricetulus griseus</name>
    <name type="common">Chinese hamster</name>
    <name type="synonym">Cricetulus barabensis griseus</name>
    <dbReference type="NCBI Taxonomy" id="10029"/>
    <lineage>
        <taxon>Eukaryota</taxon>
        <taxon>Metazoa</taxon>
        <taxon>Chordata</taxon>
        <taxon>Craniata</taxon>
        <taxon>Vertebrata</taxon>
        <taxon>Euteleostomi</taxon>
        <taxon>Mammalia</taxon>
        <taxon>Eutheria</taxon>
        <taxon>Euarchontoglires</taxon>
        <taxon>Glires</taxon>
        <taxon>Rodentia</taxon>
        <taxon>Myomorpha</taxon>
        <taxon>Muroidea</taxon>
        <taxon>Cricetidae</taxon>
        <taxon>Cricetinae</taxon>
        <taxon>Cricetulus</taxon>
    </lineage>
</organism>
<feature type="region of interest" description="Disordered" evidence="1">
    <location>
        <begin position="31"/>
        <end position="57"/>
    </location>
</feature>
<protein>
    <submittedName>
        <fullName evidence="3">Uncharacterized protein</fullName>
    </submittedName>
</protein>
<feature type="chain" id="PRO_5003444203" evidence="2">
    <location>
        <begin position="20"/>
        <end position="57"/>
    </location>
</feature>
<reference evidence="4" key="1">
    <citation type="journal article" date="2011" name="Nat. Biotechnol.">
        <title>The genomic sequence of the Chinese hamster ovary (CHO)-K1 cell line.</title>
        <authorList>
            <person name="Xu X."/>
            <person name="Nagarajan H."/>
            <person name="Lewis N.E."/>
            <person name="Pan S."/>
            <person name="Cai Z."/>
            <person name="Liu X."/>
            <person name="Chen W."/>
            <person name="Xie M."/>
            <person name="Wang W."/>
            <person name="Hammond S."/>
            <person name="Andersen M.R."/>
            <person name="Neff N."/>
            <person name="Passarelli B."/>
            <person name="Koh W."/>
            <person name="Fan H.C."/>
            <person name="Wang J."/>
            <person name="Gui Y."/>
            <person name="Lee K.H."/>
            <person name="Betenbaugh M.J."/>
            <person name="Quake S.R."/>
            <person name="Famili I."/>
            <person name="Palsson B.O."/>
            <person name="Wang J."/>
        </authorList>
    </citation>
    <scope>NUCLEOTIDE SEQUENCE [LARGE SCALE GENOMIC DNA]</scope>
    <source>
        <strain evidence="4">CHO K1 cell line</strain>
    </source>
</reference>
<gene>
    <name evidence="3" type="ORF">I79_005699</name>
</gene>
<accession>G3H5V6</accession>
<dbReference type="EMBL" id="JH000166">
    <property type="protein sequence ID" value="EGW05274.1"/>
    <property type="molecule type" value="Genomic_DNA"/>
</dbReference>
<sequence>MSPWVCNLWLPFLAPLGRVCYMETGWDGRKGARVRSSVPSELEKVNTGEWGQPPTLQ</sequence>
<dbReference type="AlphaFoldDB" id="G3H5V6"/>
<dbReference type="Proteomes" id="UP000001075">
    <property type="component" value="Unassembled WGS sequence"/>
</dbReference>
<feature type="signal peptide" evidence="2">
    <location>
        <begin position="1"/>
        <end position="19"/>
    </location>
</feature>
<name>G3H5V6_CRIGR</name>
<evidence type="ECO:0000313" key="3">
    <source>
        <dbReference type="EMBL" id="EGW05274.1"/>
    </source>
</evidence>